<keyword evidence="1" id="KW-0812">Transmembrane</keyword>
<feature type="transmembrane region" description="Helical" evidence="1">
    <location>
        <begin position="49"/>
        <end position="70"/>
    </location>
</feature>
<dbReference type="Pfam" id="PF00139">
    <property type="entry name" value="Lectin_legB"/>
    <property type="match status" value="1"/>
</dbReference>
<keyword evidence="3" id="KW-0808">Transferase</keyword>
<dbReference type="GO" id="GO:0016301">
    <property type="term" value="F:kinase activity"/>
    <property type="evidence" value="ECO:0007669"/>
    <property type="project" value="UniProtKB-KW"/>
</dbReference>
<accession>A0A438DR21</accession>
<comment type="caution">
    <text evidence="3">The sequence shown here is derived from an EMBL/GenBank/DDBJ whole genome shotgun (WGS) entry which is preliminary data.</text>
</comment>
<keyword evidence="3" id="KW-0675">Receptor</keyword>
<keyword evidence="3" id="KW-0430">Lectin</keyword>
<keyword evidence="3" id="KW-0418">Kinase</keyword>
<gene>
    <name evidence="3" type="primary">LECRK71_3</name>
    <name evidence="3" type="ORF">CK203_101893</name>
</gene>
<dbReference type="Gene3D" id="2.60.120.200">
    <property type="match status" value="1"/>
</dbReference>
<keyword evidence="1" id="KW-1133">Transmembrane helix</keyword>
<name>A0A438DR21_VITVI</name>
<evidence type="ECO:0000259" key="2">
    <source>
        <dbReference type="Pfam" id="PF00139"/>
    </source>
</evidence>
<sequence>MSSSEEDETSFKRLKLNDGKNYQVWIDYLDLHINVTMAVAGKKRPQRPLLSVALISLMFFWMTCMLASLLQPAD</sequence>
<dbReference type="InterPro" id="IPR001220">
    <property type="entry name" value="Legume_lectin_dom"/>
</dbReference>
<dbReference type="EMBL" id="QGNW01001519">
    <property type="protein sequence ID" value="RVW37927.1"/>
    <property type="molecule type" value="Genomic_DNA"/>
</dbReference>
<proteinExistence type="predicted"/>
<feature type="domain" description="Legume lectin" evidence="2">
    <location>
        <begin position="2"/>
        <end position="54"/>
    </location>
</feature>
<dbReference type="Proteomes" id="UP000288805">
    <property type="component" value="Unassembled WGS sequence"/>
</dbReference>
<evidence type="ECO:0000313" key="4">
    <source>
        <dbReference type="Proteomes" id="UP000288805"/>
    </source>
</evidence>
<evidence type="ECO:0000313" key="3">
    <source>
        <dbReference type="EMBL" id="RVW37927.1"/>
    </source>
</evidence>
<dbReference type="GO" id="GO:0030246">
    <property type="term" value="F:carbohydrate binding"/>
    <property type="evidence" value="ECO:0007669"/>
    <property type="project" value="UniProtKB-KW"/>
</dbReference>
<reference evidence="3 4" key="1">
    <citation type="journal article" date="2018" name="PLoS Genet.">
        <title>Population sequencing reveals clonal diversity and ancestral inbreeding in the grapevine cultivar Chardonnay.</title>
        <authorList>
            <person name="Roach M.J."/>
            <person name="Johnson D.L."/>
            <person name="Bohlmann J."/>
            <person name="van Vuuren H.J."/>
            <person name="Jones S.J."/>
            <person name="Pretorius I.S."/>
            <person name="Schmidt S.A."/>
            <person name="Borneman A.R."/>
        </authorList>
    </citation>
    <scope>NUCLEOTIDE SEQUENCE [LARGE SCALE GENOMIC DNA]</scope>
    <source>
        <strain evidence="4">cv. Chardonnay</strain>
        <tissue evidence="3">Leaf</tissue>
    </source>
</reference>
<organism evidence="3 4">
    <name type="scientific">Vitis vinifera</name>
    <name type="common">Grape</name>
    <dbReference type="NCBI Taxonomy" id="29760"/>
    <lineage>
        <taxon>Eukaryota</taxon>
        <taxon>Viridiplantae</taxon>
        <taxon>Streptophyta</taxon>
        <taxon>Embryophyta</taxon>
        <taxon>Tracheophyta</taxon>
        <taxon>Spermatophyta</taxon>
        <taxon>Magnoliopsida</taxon>
        <taxon>eudicotyledons</taxon>
        <taxon>Gunneridae</taxon>
        <taxon>Pentapetalae</taxon>
        <taxon>rosids</taxon>
        <taxon>Vitales</taxon>
        <taxon>Vitaceae</taxon>
        <taxon>Viteae</taxon>
        <taxon>Vitis</taxon>
    </lineage>
</organism>
<keyword evidence="1" id="KW-0472">Membrane</keyword>
<dbReference type="AlphaFoldDB" id="A0A438DR21"/>
<protein>
    <submittedName>
        <fullName evidence="3">L-type lectin-domain containing receptor kinase VII.1</fullName>
    </submittedName>
</protein>
<evidence type="ECO:0000256" key="1">
    <source>
        <dbReference type="SAM" id="Phobius"/>
    </source>
</evidence>